<keyword evidence="5" id="KW-1185">Reference proteome</keyword>
<evidence type="ECO:0000313" key="5">
    <source>
        <dbReference type="Proteomes" id="UP000076643"/>
    </source>
</evidence>
<dbReference type="AlphaFoldDB" id="A0A166WU09"/>
<name>A0A166WU09_9GAMM</name>
<dbReference type="GO" id="GO:0016747">
    <property type="term" value="F:acyltransferase activity, transferring groups other than amino-acyl groups"/>
    <property type="evidence" value="ECO:0007669"/>
    <property type="project" value="InterPro"/>
</dbReference>
<dbReference type="PROSITE" id="PS51186">
    <property type="entry name" value="GNAT"/>
    <property type="match status" value="1"/>
</dbReference>
<evidence type="ECO:0000313" key="4">
    <source>
        <dbReference type="EMBL" id="KZN38076.1"/>
    </source>
</evidence>
<protein>
    <recommendedName>
        <fullName evidence="3">N-acetyltransferase domain-containing protein</fullName>
    </recommendedName>
</protein>
<comment type="caution">
    <text evidence="4">The sequence shown here is derived from an EMBL/GenBank/DDBJ whole genome shotgun (WGS) entry which is preliminary data.</text>
</comment>
<dbReference type="CDD" id="cd04301">
    <property type="entry name" value="NAT_SF"/>
    <property type="match status" value="1"/>
</dbReference>
<evidence type="ECO:0000259" key="3">
    <source>
        <dbReference type="PROSITE" id="PS51186"/>
    </source>
</evidence>
<dbReference type="RefSeq" id="WP_063357772.1">
    <property type="nucleotide sequence ID" value="NZ_AQHB01000046.1"/>
</dbReference>
<dbReference type="SUPFAM" id="SSF55729">
    <property type="entry name" value="Acyl-CoA N-acyltransferases (Nat)"/>
    <property type="match status" value="1"/>
</dbReference>
<dbReference type="Proteomes" id="UP000076643">
    <property type="component" value="Unassembled WGS sequence"/>
</dbReference>
<dbReference type="PANTHER" id="PTHR43877:SF1">
    <property type="entry name" value="ACETYLTRANSFERASE"/>
    <property type="match status" value="1"/>
</dbReference>
<sequence length="160" mass="18364">MIREANTKDVASLAALALHVWLNTYTVDGMRKEYADFAITQFTKEYFETLLACEHYHVLVYEKTGAILGFAIANLDSFYDEPSNGYELEKLYVHSHFQGKGIGKALIKAIEQHCGNPFWLYTWAENKSNVFYQRLGFKQVGEFKFDFAGATILNYVYVNS</sequence>
<dbReference type="Pfam" id="PF00583">
    <property type="entry name" value="Acetyltransf_1"/>
    <property type="match status" value="1"/>
</dbReference>
<feature type="domain" description="N-acetyltransferase" evidence="3">
    <location>
        <begin position="1"/>
        <end position="159"/>
    </location>
</feature>
<dbReference type="PANTHER" id="PTHR43877">
    <property type="entry name" value="AMINOALKYLPHOSPHONATE N-ACETYLTRANSFERASE-RELATED-RELATED"/>
    <property type="match status" value="1"/>
</dbReference>
<gene>
    <name evidence="4" type="ORF">N475_15725</name>
</gene>
<reference evidence="4 5" key="1">
    <citation type="submission" date="2013-07" db="EMBL/GenBank/DDBJ databases">
        <title>Comparative Genomic and Metabolomic Analysis of Twelve Strains of Pseudoalteromonas luteoviolacea.</title>
        <authorList>
            <person name="Vynne N.G."/>
            <person name="Mansson M."/>
            <person name="Gram L."/>
        </authorList>
    </citation>
    <scope>NUCLEOTIDE SEQUENCE [LARGE SCALE GENOMIC DNA]</scope>
    <source>
        <strain evidence="4 5">DSM 6061</strain>
    </source>
</reference>
<dbReference type="Gene3D" id="3.40.630.30">
    <property type="match status" value="1"/>
</dbReference>
<dbReference type="InterPro" id="IPR050832">
    <property type="entry name" value="Bact_Acetyltransf"/>
</dbReference>
<dbReference type="InterPro" id="IPR016181">
    <property type="entry name" value="Acyl_CoA_acyltransferase"/>
</dbReference>
<dbReference type="InterPro" id="IPR000182">
    <property type="entry name" value="GNAT_dom"/>
</dbReference>
<keyword evidence="2" id="KW-0012">Acyltransferase</keyword>
<proteinExistence type="predicted"/>
<dbReference type="EMBL" id="AUYB01000102">
    <property type="protein sequence ID" value="KZN38076.1"/>
    <property type="molecule type" value="Genomic_DNA"/>
</dbReference>
<dbReference type="GeneID" id="57361489"/>
<keyword evidence="1" id="KW-0808">Transferase</keyword>
<evidence type="ECO:0000256" key="1">
    <source>
        <dbReference type="ARBA" id="ARBA00022679"/>
    </source>
</evidence>
<evidence type="ECO:0000256" key="2">
    <source>
        <dbReference type="ARBA" id="ARBA00023315"/>
    </source>
</evidence>
<dbReference type="PATRIC" id="fig|1365250.3.peg.2378"/>
<organism evidence="4 5">
    <name type="scientific">Pseudoalteromonas luteoviolacea DSM 6061</name>
    <dbReference type="NCBI Taxonomy" id="1365250"/>
    <lineage>
        <taxon>Bacteria</taxon>
        <taxon>Pseudomonadati</taxon>
        <taxon>Pseudomonadota</taxon>
        <taxon>Gammaproteobacteria</taxon>
        <taxon>Alteromonadales</taxon>
        <taxon>Pseudoalteromonadaceae</taxon>
        <taxon>Pseudoalteromonas</taxon>
    </lineage>
</organism>
<accession>A0A166WU09</accession>